<feature type="non-terminal residue" evidence="1">
    <location>
        <position position="1"/>
    </location>
</feature>
<name>X0TR16_9ZZZZ</name>
<proteinExistence type="predicted"/>
<accession>X0TR16</accession>
<dbReference type="AlphaFoldDB" id="X0TR16"/>
<organism evidence="1">
    <name type="scientific">marine sediment metagenome</name>
    <dbReference type="NCBI Taxonomy" id="412755"/>
    <lineage>
        <taxon>unclassified sequences</taxon>
        <taxon>metagenomes</taxon>
        <taxon>ecological metagenomes</taxon>
    </lineage>
</organism>
<dbReference type="EMBL" id="BARS01011497">
    <property type="protein sequence ID" value="GAF90597.1"/>
    <property type="molecule type" value="Genomic_DNA"/>
</dbReference>
<comment type="caution">
    <text evidence="1">The sequence shown here is derived from an EMBL/GenBank/DDBJ whole genome shotgun (WGS) entry which is preliminary data.</text>
</comment>
<reference evidence="1" key="1">
    <citation type="journal article" date="2014" name="Front. Microbiol.">
        <title>High frequency of phylogenetically diverse reductive dehalogenase-homologous genes in deep subseafloor sedimentary metagenomes.</title>
        <authorList>
            <person name="Kawai M."/>
            <person name="Futagami T."/>
            <person name="Toyoda A."/>
            <person name="Takaki Y."/>
            <person name="Nishi S."/>
            <person name="Hori S."/>
            <person name="Arai W."/>
            <person name="Tsubouchi T."/>
            <person name="Morono Y."/>
            <person name="Uchiyama I."/>
            <person name="Ito T."/>
            <person name="Fujiyama A."/>
            <person name="Inagaki F."/>
            <person name="Takami H."/>
        </authorList>
    </citation>
    <scope>NUCLEOTIDE SEQUENCE</scope>
    <source>
        <strain evidence="1">Expedition CK06-06</strain>
    </source>
</reference>
<evidence type="ECO:0000313" key="1">
    <source>
        <dbReference type="EMBL" id="GAF90597.1"/>
    </source>
</evidence>
<protein>
    <submittedName>
        <fullName evidence="1">Uncharacterized protein</fullName>
    </submittedName>
</protein>
<gene>
    <name evidence="1" type="ORF">S01H1_20894</name>
</gene>
<sequence>ISVGEARRLCVVFEMQVGRNMVIWHVRQEPVKSSGNPMFDDSARTMLLKLLDDKTPLPTPPKEVDEQYRSRKVQLSILGDPHGDPSRCK</sequence>
<dbReference type="Pfam" id="PF13103">
    <property type="entry name" value="TonB_2"/>
    <property type="match status" value="1"/>
</dbReference>